<dbReference type="STRING" id="1144750.SAMN05443431_108171"/>
<name>A0A1I3RVQ6_9FLAO</name>
<feature type="transmembrane region" description="Helical" evidence="1">
    <location>
        <begin position="88"/>
        <end position="107"/>
    </location>
</feature>
<dbReference type="EMBL" id="FORM01000008">
    <property type="protein sequence ID" value="SFJ50110.1"/>
    <property type="molecule type" value="Genomic_DNA"/>
</dbReference>
<gene>
    <name evidence="2" type="ORF">SAMN05443431_108171</name>
</gene>
<evidence type="ECO:0008006" key="4">
    <source>
        <dbReference type="Google" id="ProtNLM"/>
    </source>
</evidence>
<keyword evidence="1" id="KW-0812">Transmembrane</keyword>
<keyword evidence="3" id="KW-1185">Reference proteome</keyword>
<evidence type="ECO:0000256" key="1">
    <source>
        <dbReference type="SAM" id="Phobius"/>
    </source>
</evidence>
<dbReference type="Proteomes" id="UP000199559">
    <property type="component" value="Unassembled WGS sequence"/>
</dbReference>
<evidence type="ECO:0000313" key="3">
    <source>
        <dbReference type="Proteomes" id="UP000199559"/>
    </source>
</evidence>
<accession>A0A1I3RVQ6</accession>
<reference evidence="3" key="1">
    <citation type="submission" date="2016-10" db="EMBL/GenBank/DDBJ databases">
        <authorList>
            <person name="Varghese N."/>
            <person name="Submissions S."/>
        </authorList>
    </citation>
    <scope>NUCLEOTIDE SEQUENCE [LARGE SCALE GENOMIC DNA]</scope>
    <source>
        <strain evidence="3">DSM 28881</strain>
    </source>
</reference>
<protein>
    <recommendedName>
        <fullName evidence="4">Zinc-ribbon 15 domain-containing protein</fullName>
    </recommendedName>
</protein>
<proteinExistence type="predicted"/>
<evidence type="ECO:0000313" key="2">
    <source>
        <dbReference type="EMBL" id="SFJ50110.1"/>
    </source>
</evidence>
<keyword evidence="1" id="KW-0472">Membrane</keyword>
<dbReference type="AlphaFoldDB" id="A0A1I3RVQ6"/>
<keyword evidence="1" id="KW-1133">Transmembrane helix</keyword>
<dbReference type="RefSeq" id="WP_090841499.1">
    <property type="nucleotide sequence ID" value="NZ_FORM01000008.1"/>
</dbReference>
<sequence length="202" mass="23370">MIFYGSKASKIKEGTLSNTKCPDCEDGRSMRYTIFGKYAYLYWIPMFPIGKENILECTSCKRTYKLKELPNQVKEKFKLEKADAKYPLWYFSGLAVLAVIIAFLVYSGKQNAENEKRYIENPAVGDVYALETPQKGYYSTMKINKITTDSIFVIYNDMSIDKKSKTYKIDKPENYNTEFDGYSKTEIKSLFANGTIYDVDRD</sequence>
<organism evidence="2 3">
    <name type="scientific">Olleya namhaensis</name>
    <dbReference type="NCBI Taxonomy" id="1144750"/>
    <lineage>
        <taxon>Bacteria</taxon>
        <taxon>Pseudomonadati</taxon>
        <taxon>Bacteroidota</taxon>
        <taxon>Flavobacteriia</taxon>
        <taxon>Flavobacteriales</taxon>
        <taxon>Flavobacteriaceae</taxon>
    </lineage>
</organism>